<dbReference type="Pfam" id="PF24365">
    <property type="entry name" value="DUF7521"/>
    <property type="match status" value="1"/>
</dbReference>
<gene>
    <name evidence="2" type="ordered locus">Huta_0738</name>
</gene>
<keyword evidence="1" id="KW-1133">Transmembrane helix</keyword>
<keyword evidence="3" id="KW-1185">Reference proteome</keyword>
<evidence type="ECO:0000313" key="2">
    <source>
        <dbReference type="EMBL" id="ACV10923.1"/>
    </source>
</evidence>
<dbReference type="Proteomes" id="UP000002071">
    <property type="component" value="Chromosome"/>
</dbReference>
<protein>
    <recommendedName>
        <fullName evidence="4">YapH protein</fullName>
    </recommendedName>
</protein>
<evidence type="ECO:0000256" key="1">
    <source>
        <dbReference type="SAM" id="Phobius"/>
    </source>
</evidence>
<dbReference type="GeneID" id="8383008"/>
<evidence type="ECO:0008006" key="4">
    <source>
        <dbReference type="Google" id="ProtNLM"/>
    </source>
</evidence>
<accession>C7NTT4</accession>
<organism evidence="2 3">
    <name type="scientific">Halorhabdus utahensis (strain DSM 12940 / JCM 11049 / AX-2)</name>
    <dbReference type="NCBI Taxonomy" id="519442"/>
    <lineage>
        <taxon>Archaea</taxon>
        <taxon>Methanobacteriati</taxon>
        <taxon>Methanobacteriota</taxon>
        <taxon>Stenosarchaea group</taxon>
        <taxon>Halobacteria</taxon>
        <taxon>Halobacteriales</taxon>
        <taxon>Haloarculaceae</taxon>
        <taxon>Halorhabdus</taxon>
    </lineage>
</organism>
<dbReference type="EMBL" id="CP001687">
    <property type="protein sequence ID" value="ACV10923.1"/>
    <property type="molecule type" value="Genomic_DNA"/>
</dbReference>
<reference evidence="2 3" key="1">
    <citation type="journal article" date="2009" name="Stand. Genomic Sci.">
        <title>Complete genome sequence of Halorhabdus utahensis type strain (AX-2).</title>
        <authorList>
            <person name="Anderson I."/>
            <person name="Tindall B.J."/>
            <person name="Pomrenke H."/>
            <person name="Goker M."/>
            <person name="Lapidus A."/>
            <person name="Nolan M."/>
            <person name="Copeland A."/>
            <person name="Glavina Del Rio T."/>
            <person name="Chen F."/>
            <person name="Tice H."/>
            <person name="Cheng J.F."/>
            <person name="Lucas S."/>
            <person name="Chertkov O."/>
            <person name="Bruce D."/>
            <person name="Brettin T."/>
            <person name="Detter J.C."/>
            <person name="Han C."/>
            <person name="Goodwin L."/>
            <person name="Land M."/>
            <person name="Hauser L."/>
            <person name="Chang Y.J."/>
            <person name="Jeffries C.D."/>
            <person name="Pitluck S."/>
            <person name="Pati A."/>
            <person name="Mavromatis K."/>
            <person name="Ivanova N."/>
            <person name="Ovchinnikova G."/>
            <person name="Chen A."/>
            <person name="Palaniappan K."/>
            <person name="Chain P."/>
            <person name="Rohde M."/>
            <person name="Bristow J."/>
            <person name="Eisen J.A."/>
            <person name="Markowitz V."/>
            <person name="Hugenholtz P."/>
            <person name="Kyrpides N.C."/>
            <person name="Klenk H.P."/>
        </authorList>
    </citation>
    <scope>NUCLEOTIDE SEQUENCE [LARGE SCALE GENOMIC DNA]</scope>
    <source>
        <strain evidence="3">DSM 12940 / JCM 11049 / AX-2</strain>
    </source>
</reference>
<dbReference type="RefSeq" id="WP_015788503.1">
    <property type="nucleotide sequence ID" value="NC_013158.1"/>
</dbReference>
<dbReference type="HOGENOM" id="CLU_159082_2_1_2"/>
<keyword evidence="1" id="KW-0812">Transmembrane</keyword>
<feature type="transmembrane region" description="Helical" evidence="1">
    <location>
        <begin position="6"/>
        <end position="26"/>
    </location>
</feature>
<name>C7NTT4_HALUD</name>
<keyword evidence="1" id="KW-0472">Membrane</keyword>
<sequence length="99" mass="10196">MESSVAIVTVAEVIVLGCTGILTYLAYQAYRRTGSPSLRTLTLGLGLVATSTLAGGLLYQLGFIEFDVCIGVESSLTAVGFLVVLYALYVGDTGGGVTP</sequence>
<dbReference type="STRING" id="519442.Huta_0738"/>
<dbReference type="InterPro" id="IPR055943">
    <property type="entry name" value="DUF7521"/>
</dbReference>
<feature type="transmembrane region" description="Helical" evidence="1">
    <location>
        <begin position="70"/>
        <end position="89"/>
    </location>
</feature>
<evidence type="ECO:0000313" key="3">
    <source>
        <dbReference type="Proteomes" id="UP000002071"/>
    </source>
</evidence>
<dbReference type="eggNOG" id="arCOG03915">
    <property type="taxonomic scope" value="Archaea"/>
</dbReference>
<dbReference type="KEGG" id="hut:Huta_0738"/>
<dbReference type="AlphaFoldDB" id="C7NTT4"/>
<feature type="transmembrane region" description="Helical" evidence="1">
    <location>
        <begin position="38"/>
        <end position="58"/>
    </location>
</feature>
<proteinExistence type="predicted"/>